<evidence type="ECO:0000313" key="6">
    <source>
        <dbReference type="Proteomes" id="UP000030905"/>
    </source>
</evidence>
<reference evidence="4 5" key="3">
    <citation type="journal article" name="Genome Announc.">
        <title>Improved Draft Genome Sequence of Clostridium pasteurianum Strain ATCC 6013 (DSM 525) Using a Hybrid Next-Generation Sequencing Approach.</title>
        <authorList>
            <person name="Pyne M.E."/>
            <person name="Utturkar S."/>
            <person name="Brown S.D."/>
            <person name="Moo-Young M."/>
            <person name="Chung D.A."/>
            <person name="Chou C.P."/>
        </authorList>
    </citation>
    <scope>NUCLEOTIDE SEQUENCE [LARGE SCALE GENOMIC DNA]</scope>
    <source>
        <strain evidence="4 5">ATCC 6013</strain>
    </source>
</reference>
<dbReference type="EC" id="1.18.1.2" evidence="3"/>
<dbReference type="PATRIC" id="fig|1262449.3.peg.1304"/>
<accession>A0A0H3J632</accession>
<dbReference type="Proteomes" id="UP000028042">
    <property type="component" value="Unassembled WGS sequence"/>
</dbReference>
<protein>
    <submittedName>
        <fullName evidence="4">Dihydroorotate dehydrogenase</fullName>
    </submittedName>
    <submittedName>
        <fullName evidence="3">Ferredoxin-NADP(+) reductase subunit alpha</fullName>
        <ecNumber evidence="3">1.18.1.2</ecNumber>
    </submittedName>
</protein>
<feature type="binding site" evidence="1">
    <location>
        <position position="245"/>
    </location>
    <ligand>
        <name>[2Fe-2S] cluster</name>
        <dbReference type="ChEBI" id="CHEBI:190135"/>
    </ligand>
</feature>
<keyword evidence="1" id="KW-0411">Iron-sulfur</keyword>
<dbReference type="InterPro" id="IPR039261">
    <property type="entry name" value="FNR_nucleotide-bd"/>
</dbReference>
<dbReference type="EMBL" id="CP009268">
    <property type="protein sequence ID" value="AJA52912.1"/>
    <property type="molecule type" value="Genomic_DNA"/>
</dbReference>
<feature type="domain" description="FAD-binding FR-type" evidence="2">
    <location>
        <begin position="1"/>
        <end position="96"/>
    </location>
</feature>
<dbReference type="InterPro" id="IPR017927">
    <property type="entry name" value="FAD-bd_FR_type"/>
</dbReference>
<keyword evidence="1" id="KW-0408">Iron</keyword>
<feature type="binding site" evidence="1">
    <location>
        <position position="233"/>
    </location>
    <ligand>
        <name>[2Fe-2S] cluster</name>
        <dbReference type="ChEBI" id="CHEBI:190135"/>
    </ligand>
</feature>
<sequence>MFKILDVSKDVNDIYSMKIMAPRVAKSIKPGQFIILRIDEKGERIPFSICDYNIEEQSITIIFKNSEEASVKQLSNLKIGDSILDLAGPIGQASFFVHENVDDLKEKNILFVTDELSAARVYPALSWLYKNNVASDVLVAFNSYKNIIFEDKIEDIAKNLIISTEDGSKGIKGTISTVLKNILDEDKKYDLIISIGSTEFMEKVCSVTKDYGIKTIVSLTTLMLDGIGMCGGCRLTIAGNIKFACQDGPEFDGHLVDFEEVKRRENFYSSYEAKLQYRKEHGVCNHSENEVTIGVEEDIHE</sequence>
<dbReference type="PIRSF" id="PIRSF006816">
    <property type="entry name" value="Cyc3_hyd_g"/>
    <property type="match status" value="1"/>
</dbReference>
<dbReference type="SUPFAM" id="SSF52343">
    <property type="entry name" value="Ferredoxin reductase-like, C-terminal NADP-linked domain"/>
    <property type="match status" value="1"/>
</dbReference>
<reference evidence="3 6" key="1">
    <citation type="journal article" date="2015" name="Genome Announc.">
        <title>Complete Genome Sequence of the Nitrogen-Fixing and Solvent-Producing Clostridium pasteurianum DSM 525.</title>
        <authorList>
            <person name="Poehlein A."/>
            <person name="Grosse-Honebrink A."/>
            <person name="Zhang Y."/>
            <person name="Minton N.P."/>
            <person name="Daniel R."/>
        </authorList>
    </citation>
    <scope>NUCLEOTIDE SEQUENCE [LARGE SCALE GENOMIC DNA]</scope>
    <source>
        <strain evidence="3">DSM 525</strain>
        <strain evidence="6">DSM 525 / ATCC 6013</strain>
    </source>
</reference>
<dbReference type="Gene3D" id="2.40.30.10">
    <property type="entry name" value="Translation factors"/>
    <property type="match status" value="1"/>
</dbReference>
<dbReference type="GO" id="GO:0004324">
    <property type="term" value="F:ferredoxin-NADP+ reductase activity"/>
    <property type="evidence" value="ECO:0007669"/>
    <property type="project" value="UniProtKB-EC"/>
</dbReference>
<evidence type="ECO:0000313" key="3">
    <source>
        <dbReference type="EMBL" id="AJA52912.1"/>
    </source>
</evidence>
<dbReference type="GO" id="GO:0046872">
    <property type="term" value="F:metal ion binding"/>
    <property type="evidence" value="ECO:0007669"/>
    <property type="project" value="UniProtKB-KW"/>
</dbReference>
<dbReference type="PANTHER" id="PTHR43513">
    <property type="entry name" value="DIHYDROOROTATE DEHYDROGENASE B (NAD(+)), ELECTRON TRANSFER SUBUNIT"/>
    <property type="match status" value="1"/>
</dbReference>
<dbReference type="SUPFAM" id="SSF63380">
    <property type="entry name" value="Riboflavin synthase domain-like"/>
    <property type="match status" value="1"/>
</dbReference>
<name>A0A0H3J632_CLOPA</name>
<dbReference type="Pfam" id="PF10418">
    <property type="entry name" value="DHODB_Fe-S_bind"/>
    <property type="match status" value="1"/>
</dbReference>
<dbReference type="EMBL" id="JPGY02000001">
    <property type="protein sequence ID" value="KRU11080.1"/>
    <property type="molecule type" value="Genomic_DNA"/>
</dbReference>
<keyword evidence="3" id="KW-0560">Oxidoreductase</keyword>
<dbReference type="GO" id="GO:0050660">
    <property type="term" value="F:flavin adenine dinucleotide binding"/>
    <property type="evidence" value="ECO:0007669"/>
    <property type="project" value="InterPro"/>
</dbReference>
<dbReference type="InterPro" id="IPR019480">
    <property type="entry name" value="Dihydroorotate_DH_Fe-S-bd"/>
</dbReference>
<dbReference type="AlphaFoldDB" id="A0A0H3J632"/>
<dbReference type="RefSeq" id="WP_003443093.1">
    <property type="nucleotide sequence ID" value="NZ_ANZB01000003.1"/>
</dbReference>
<reference evidence="4" key="2">
    <citation type="submission" date="2015-10" db="EMBL/GenBank/DDBJ databases">
        <title>Improved Draft Genome Sequence of Clostridium pasteurianum Strain ATCC 6013 (DSM 525) Using a Hybrid Next-Generation Sequencing Approach.</title>
        <authorList>
            <person name="Pyne M.E."/>
            <person name="Utturkar S.M."/>
            <person name="Brown S.D."/>
            <person name="Moo-Young M."/>
            <person name="Chung D.A."/>
            <person name="Chou P.C."/>
        </authorList>
    </citation>
    <scope>NUCLEOTIDE SEQUENCE</scope>
    <source>
        <strain evidence="4">ATCC 6013</strain>
    </source>
</reference>
<dbReference type="InterPro" id="IPR050353">
    <property type="entry name" value="PyrK_electron_transfer"/>
</dbReference>
<evidence type="ECO:0000313" key="5">
    <source>
        <dbReference type="Proteomes" id="UP000028042"/>
    </source>
</evidence>
<dbReference type="CDD" id="cd06219">
    <property type="entry name" value="DHOD_e_trans_like1"/>
    <property type="match status" value="1"/>
</dbReference>
<evidence type="ECO:0000313" key="4">
    <source>
        <dbReference type="EMBL" id="KRU11080.1"/>
    </source>
</evidence>
<gene>
    <name evidence="3" type="ORF">CLPA_c28580</name>
    <name evidence="4" type="ORF">CP6013_00327</name>
</gene>
<dbReference type="GO" id="GO:0006221">
    <property type="term" value="P:pyrimidine nucleotide biosynthetic process"/>
    <property type="evidence" value="ECO:0007669"/>
    <property type="project" value="InterPro"/>
</dbReference>
<feature type="binding site" evidence="1">
    <location>
        <position position="230"/>
    </location>
    <ligand>
        <name>[2Fe-2S] cluster</name>
        <dbReference type="ChEBI" id="CHEBI:190135"/>
    </ligand>
</feature>
<dbReference type="InterPro" id="IPR012165">
    <property type="entry name" value="Cyt_c3_hydrogenase_gsu"/>
</dbReference>
<dbReference type="Proteomes" id="UP000030905">
    <property type="component" value="Chromosome"/>
</dbReference>
<dbReference type="GeneID" id="93074980"/>
<organism evidence="3 6">
    <name type="scientific">Clostridium pasteurianum DSM 525 = ATCC 6013</name>
    <dbReference type="NCBI Taxonomy" id="1262449"/>
    <lineage>
        <taxon>Bacteria</taxon>
        <taxon>Bacillati</taxon>
        <taxon>Bacillota</taxon>
        <taxon>Clostridia</taxon>
        <taxon>Eubacteriales</taxon>
        <taxon>Clostridiaceae</taxon>
        <taxon>Clostridium</taxon>
    </lineage>
</organism>
<proteinExistence type="predicted"/>
<comment type="cofactor">
    <cofactor evidence="1">
        <name>[2Fe-2S] cluster</name>
        <dbReference type="ChEBI" id="CHEBI:190135"/>
    </cofactor>
    <text evidence="1">Binds 1 [2Fe-2S] cluster per subunit.</text>
</comment>
<evidence type="ECO:0000256" key="1">
    <source>
        <dbReference type="PIRSR" id="PIRSR006816-2"/>
    </source>
</evidence>
<dbReference type="InterPro" id="IPR017938">
    <property type="entry name" value="Riboflavin_synthase-like_b-brl"/>
</dbReference>
<dbReference type="PANTHER" id="PTHR43513:SF3">
    <property type="entry name" value="DIHYDROOROTATE DEHYDROGENASE B (NAD(+)), ELECTRON TRANSFER SUBUNIT-RELATED"/>
    <property type="match status" value="1"/>
</dbReference>
<keyword evidence="1" id="KW-0479">Metal-binding</keyword>
<dbReference type="GO" id="GO:0051537">
    <property type="term" value="F:2 iron, 2 sulfur cluster binding"/>
    <property type="evidence" value="ECO:0007669"/>
    <property type="project" value="UniProtKB-KW"/>
</dbReference>
<keyword evidence="6" id="KW-1185">Reference proteome</keyword>
<keyword evidence="1" id="KW-0001">2Fe-2S</keyword>
<dbReference type="NCBIfam" id="NF004862">
    <property type="entry name" value="PRK06222.1"/>
    <property type="match status" value="1"/>
</dbReference>
<evidence type="ECO:0000259" key="2">
    <source>
        <dbReference type="PROSITE" id="PS51384"/>
    </source>
</evidence>
<dbReference type="Gene3D" id="3.40.50.80">
    <property type="entry name" value="Nucleotide-binding domain of ferredoxin-NADP reductase (FNR) module"/>
    <property type="match status" value="1"/>
</dbReference>
<dbReference type="eggNOG" id="COG0543">
    <property type="taxonomic scope" value="Bacteria"/>
</dbReference>
<dbReference type="KEGG" id="cpae:CPAST_c28580"/>
<dbReference type="KEGG" id="cpat:CLPA_c28580"/>
<dbReference type="PROSITE" id="PS51384">
    <property type="entry name" value="FAD_FR"/>
    <property type="match status" value="1"/>
</dbReference>